<reference evidence="1 2" key="1">
    <citation type="submission" date="2024-07" db="EMBL/GenBank/DDBJ databases">
        <title>Section-level genome sequencing and comparative genomics of Aspergillus sections Usti and Cavernicolus.</title>
        <authorList>
            <consortium name="Lawrence Berkeley National Laboratory"/>
            <person name="Nybo J.L."/>
            <person name="Vesth T.C."/>
            <person name="Theobald S."/>
            <person name="Frisvad J.C."/>
            <person name="Larsen T.O."/>
            <person name="Kjaerboelling I."/>
            <person name="Rothschild-Mancinelli K."/>
            <person name="Lyhne E.K."/>
            <person name="Kogle M.E."/>
            <person name="Barry K."/>
            <person name="Clum A."/>
            <person name="Na H."/>
            <person name="Ledsgaard L."/>
            <person name="Lin J."/>
            <person name="Lipzen A."/>
            <person name="Kuo A."/>
            <person name="Riley R."/>
            <person name="Mondo S."/>
            <person name="Labutti K."/>
            <person name="Haridas S."/>
            <person name="Pangalinan J."/>
            <person name="Salamov A.A."/>
            <person name="Simmons B.A."/>
            <person name="Magnuson J.K."/>
            <person name="Chen J."/>
            <person name="Drula E."/>
            <person name="Henrissat B."/>
            <person name="Wiebenga A."/>
            <person name="Lubbers R.J."/>
            <person name="Gomes A.C."/>
            <person name="Makela M.R."/>
            <person name="Stajich J."/>
            <person name="Grigoriev I.V."/>
            <person name="Mortensen U.H."/>
            <person name="De Vries R.P."/>
            <person name="Baker S.E."/>
            <person name="Andersen M.R."/>
        </authorList>
    </citation>
    <scope>NUCLEOTIDE SEQUENCE [LARGE SCALE GENOMIC DNA]</scope>
    <source>
        <strain evidence="1 2">CBS 209.92</strain>
    </source>
</reference>
<sequence length="73" mass="7932">MSCICIPEPIRSEPIWTATTLGIFCSVLTVAPIRDAPAMTAFTCTVQLYTCVGSSFRDEVGVVEGYLPVIFQD</sequence>
<proteinExistence type="predicted"/>
<protein>
    <submittedName>
        <fullName evidence="1">Uncharacterized protein</fullName>
    </submittedName>
</protein>
<evidence type="ECO:0000313" key="2">
    <source>
        <dbReference type="Proteomes" id="UP001610563"/>
    </source>
</evidence>
<accession>A0ABR4G6F4</accession>
<comment type="caution">
    <text evidence="1">The sequence shown here is derived from an EMBL/GenBank/DDBJ whole genome shotgun (WGS) entry which is preliminary data.</text>
</comment>
<name>A0ABR4G6F4_9EURO</name>
<keyword evidence="2" id="KW-1185">Reference proteome</keyword>
<organism evidence="1 2">
    <name type="scientific">Aspergillus keveii</name>
    <dbReference type="NCBI Taxonomy" id="714993"/>
    <lineage>
        <taxon>Eukaryota</taxon>
        <taxon>Fungi</taxon>
        <taxon>Dikarya</taxon>
        <taxon>Ascomycota</taxon>
        <taxon>Pezizomycotina</taxon>
        <taxon>Eurotiomycetes</taxon>
        <taxon>Eurotiomycetidae</taxon>
        <taxon>Eurotiales</taxon>
        <taxon>Aspergillaceae</taxon>
        <taxon>Aspergillus</taxon>
        <taxon>Aspergillus subgen. Nidulantes</taxon>
    </lineage>
</organism>
<gene>
    <name evidence="1" type="ORF">BJX66DRAFT_303476</name>
</gene>
<evidence type="ECO:0000313" key="1">
    <source>
        <dbReference type="EMBL" id="KAL2794613.1"/>
    </source>
</evidence>
<dbReference type="Proteomes" id="UP001610563">
    <property type="component" value="Unassembled WGS sequence"/>
</dbReference>
<dbReference type="EMBL" id="JBFTWV010000043">
    <property type="protein sequence ID" value="KAL2794613.1"/>
    <property type="molecule type" value="Genomic_DNA"/>
</dbReference>